<comment type="function">
    <text evidence="1">Functions as an U snRNP-specific nuclear import adapter. Involved in the trimethylguanosine (m3G)-cap-dependent nuclear import of U snRNPs. Binds specifically to the terminal m3G-cap U snRNAs.</text>
</comment>
<evidence type="ECO:0000256" key="6">
    <source>
        <dbReference type="ARBA" id="ARBA00022448"/>
    </source>
</evidence>
<dbReference type="GO" id="GO:0003723">
    <property type="term" value="F:RNA binding"/>
    <property type="evidence" value="ECO:0007669"/>
    <property type="project" value="UniProtKB-KW"/>
</dbReference>
<evidence type="ECO:0000259" key="11">
    <source>
        <dbReference type="Pfam" id="PF21974"/>
    </source>
</evidence>
<sequence>MSTDKPLPKDLVAPERSNFRGMADPYRSYQEKRRHNALQRQKAARLHSSNRARKLALEQSQEDDSNEDRLSAGSGFLEGEALEPRGDATVEDAEMDPSTSYGTGGHAARCGARGGRGRGQRGSGWRRPSVQATGNGGVRAYGQRYGSELMQPEWMTDIPGDLATNWLVMPRPEGMRCLLVTSRGRTVSWLRNGAPLHRFYSTLPGGSPATTAGCGGSAAAAASSGDYCLLDCIFHPPNNTYYVQDLLCWRGYALYDTAAEFRTFWLFSKFQEEGLLQPPGAEPCGAGGAVSGSHGDAAGNMDTDMGRCTSGGDADATDVGNGGRCGSQGSQQNLPSASYRIVPLPVRPCTLHGLRAAYGRVPPPPAAGGVAQPNGTDPWVNGHNGGPASDVELEVDFLRDGLYFLHRHGHYSPGLSTSPLALLWKDLGCSRYLLDTDSSGQPLEHQAITLSYRADRTVATEDDPPVVLGKLPEAFSTAMGDKLKPGRLLRFSIREGGIIFHEGRPAGADLHYEGPANQRRGRADSFSKVLFQRLARTAPITVSMLAAAVTASERSAGGDGSLDAAVAGSGLACMGHGLAMDMACMALE</sequence>
<comment type="caution">
    <text evidence="13">The sequence shown here is derived from an EMBL/GenBank/DDBJ whole genome shotgun (WGS) entry which is preliminary data.</text>
</comment>
<dbReference type="EMBL" id="BNCP01000001">
    <property type="protein sequence ID" value="GIL69573.1"/>
    <property type="molecule type" value="Genomic_DNA"/>
</dbReference>
<dbReference type="InterPro" id="IPR047857">
    <property type="entry name" value="Snurportin1_C"/>
</dbReference>
<dbReference type="Proteomes" id="UP000747110">
    <property type="component" value="Unassembled WGS sequence"/>
</dbReference>
<dbReference type="OrthoDB" id="10003593at2759"/>
<evidence type="ECO:0000256" key="3">
    <source>
        <dbReference type="ARBA" id="ARBA00004496"/>
    </source>
</evidence>
<evidence type="ECO:0000256" key="4">
    <source>
        <dbReference type="ARBA" id="ARBA00007540"/>
    </source>
</evidence>
<reference evidence="13" key="1">
    <citation type="journal article" date="2021" name="Proc. Natl. Acad. Sci. U.S.A.">
        <title>Three genomes in the algal genus Volvox reveal the fate of a haploid sex-determining region after a transition to homothallism.</title>
        <authorList>
            <person name="Yamamoto K."/>
            <person name="Hamaji T."/>
            <person name="Kawai-Toyooka H."/>
            <person name="Matsuzaki R."/>
            <person name="Takahashi F."/>
            <person name="Nishimura Y."/>
            <person name="Kawachi M."/>
            <person name="Noguchi H."/>
            <person name="Minakuchi Y."/>
            <person name="Umen J.G."/>
            <person name="Toyoda A."/>
            <person name="Nozaki H."/>
        </authorList>
    </citation>
    <scope>NUCLEOTIDE SEQUENCE</scope>
    <source>
        <strain evidence="13">NIES-3785</strain>
        <strain evidence="12">NIES-3786</strain>
    </source>
</reference>
<comment type="similarity">
    <text evidence="4">Belongs to the snurportin family.</text>
</comment>
<feature type="compositionally biased region" description="Basic residues" evidence="10">
    <location>
        <begin position="32"/>
        <end position="54"/>
    </location>
</feature>
<feature type="region of interest" description="Disordered" evidence="10">
    <location>
        <begin position="286"/>
        <end position="312"/>
    </location>
</feature>
<accession>A0A8J4LUG3</accession>
<dbReference type="GO" id="GO:0061015">
    <property type="term" value="P:snRNA import into nucleus"/>
    <property type="evidence" value="ECO:0007669"/>
    <property type="project" value="InterPro"/>
</dbReference>
<dbReference type="PANTHER" id="PTHR13403">
    <property type="entry name" value="SNURPORTIN1 RNUT1 PROTEIN RNA, U TRANSPORTER 1"/>
    <property type="match status" value="1"/>
</dbReference>
<feature type="region of interest" description="Disordered" evidence="10">
    <location>
        <begin position="1"/>
        <end position="138"/>
    </location>
</feature>
<evidence type="ECO:0000256" key="5">
    <source>
        <dbReference type="ARBA" id="ARBA00016034"/>
    </source>
</evidence>
<evidence type="ECO:0000256" key="10">
    <source>
        <dbReference type="SAM" id="MobiDB-lite"/>
    </source>
</evidence>
<evidence type="ECO:0000256" key="8">
    <source>
        <dbReference type="ARBA" id="ARBA00022884"/>
    </source>
</evidence>
<dbReference type="PANTHER" id="PTHR13403:SF6">
    <property type="entry name" value="SNURPORTIN-1"/>
    <property type="match status" value="1"/>
</dbReference>
<organism evidence="13 14">
    <name type="scientific">Volvox reticuliferus</name>
    <dbReference type="NCBI Taxonomy" id="1737510"/>
    <lineage>
        <taxon>Eukaryota</taxon>
        <taxon>Viridiplantae</taxon>
        <taxon>Chlorophyta</taxon>
        <taxon>core chlorophytes</taxon>
        <taxon>Chlorophyceae</taxon>
        <taxon>CS clade</taxon>
        <taxon>Chlamydomonadales</taxon>
        <taxon>Volvocaceae</taxon>
        <taxon>Volvox</taxon>
    </lineage>
</organism>
<proteinExistence type="inferred from homology"/>
<dbReference type="GO" id="GO:0005634">
    <property type="term" value="C:nucleus"/>
    <property type="evidence" value="ECO:0007669"/>
    <property type="project" value="UniProtKB-SubCell"/>
</dbReference>
<dbReference type="Proteomes" id="UP000722791">
    <property type="component" value="Unassembled WGS sequence"/>
</dbReference>
<evidence type="ECO:0000313" key="14">
    <source>
        <dbReference type="Proteomes" id="UP000722791"/>
    </source>
</evidence>
<dbReference type="CDD" id="cd09232">
    <property type="entry name" value="Snurportin-1_C"/>
    <property type="match status" value="1"/>
</dbReference>
<keyword evidence="6" id="KW-0813">Transport</keyword>
<keyword evidence="7" id="KW-0963">Cytoplasm</keyword>
<dbReference type="EMBL" id="BNCQ01000032">
    <property type="protein sequence ID" value="GIM09849.1"/>
    <property type="molecule type" value="Genomic_DNA"/>
</dbReference>
<evidence type="ECO:0000313" key="12">
    <source>
        <dbReference type="EMBL" id="GIL69573.1"/>
    </source>
</evidence>
<evidence type="ECO:0000313" key="15">
    <source>
        <dbReference type="Proteomes" id="UP000747110"/>
    </source>
</evidence>
<keyword evidence="15" id="KW-1185">Reference proteome</keyword>
<gene>
    <name evidence="12" type="ORF">Vretifemale_497</name>
    <name evidence="13" type="ORF">Vretimale_13652</name>
</gene>
<dbReference type="Pfam" id="PF21974">
    <property type="entry name" value="SPN1_m3Gcap_bd"/>
    <property type="match status" value="1"/>
</dbReference>
<comment type="subcellular location">
    <subcellularLocation>
        <location evidence="3">Cytoplasm</location>
    </subcellularLocation>
    <subcellularLocation>
        <location evidence="2">Nucleus</location>
    </subcellularLocation>
</comment>
<protein>
    <recommendedName>
        <fullName evidence="5">Snurportin-1</fullName>
    </recommendedName>
</protein>
<keyword evidence="9" id="KW-0539">Nucleus</keyword>
<dbReference type="GO" id="GO:0005737">
    <property type="term" value="C:cytoplasm"/>
    <property type="evidence" value="ECO:0007669"/>
    <property type="project" value="UniProtKB-SubCell"/>
</dbReference>
<evidence type="ECO:0000256" key="7">
    <source>
        <dbReference type="ARBA" id="ARBA00022490"/>
    </source>
</evidence>
<dbReference type="Gene3D" id="3.30.470.30">
    <property type="entry name" value="DNA ligase/mRNA capping enzyme"/>
    <property type="match status" value="1"/>
</dbReference>
<keyword evidence="8" id="KW-0694">RNA-binding</keyword>
<dbReference type="InterPro" id="IPR017336">
    <property type="entry name" value="Snurportin-1"/>
</dbReference>
<dbReference type="SUPFAM" id="SSF56091">
    <property type="entry name" value="DNA ligase/mRNA capping enzyme, catalytic domain"/>
    <property type="match status" value="1"/>
</dbReference>
<feature type="domain" description="Snurportin-1 m3G cap-binding" evidence="11">
    <location>
        <begin position="149"/>
        <end position="276"/>
    </location>
</feature>
<evidence type="ECO:0000313" key="13">
    <source>
        <dbReference type="EMBL" id="GIM09849.1"/>
    </source>
</evidence>
<dbReference type="AlphaFoldDB" id="A0A8J4LUG3"/>
<evidence type="ECO:0000256" key="1">
    <source>
        <dbReference type="ARBA" id="ARBA00003975"/>
    </source>
</evidence>
<evidence type="ECO:0000256" key="2">
    <source>
        <dbReference type="ARBA" id="ARBA00004123"/>
    </source>
</evidence>
<evidence type="ECO:0000256" key="9">
    <source>
        <dbReference type="ARBA" id="ARBA00023242"/>
    </source>
</evidence>
<name>A0A8J4LUG3_9CHLO</name>